<sequence length="254" mass="26766">MVTAAGGCGLAAVVDHQDEDAVAELVARITKEKGHLDLLVNCVWGGDNKAQWGTAIDALDVGKGRAMLDQAIVSHIITTKAMLPLLRLGTDPLVVEVTDGAGGFFRGALFYDLVKNAVIRLAFATAESLRESSICAVAVTPGFLRSEAVLKHFGVTCETWRDAIATDPHFAHSETPIFVGRGIAALAALDADAKAARNGRVFASWGLATEFGLTDTDGSVPNWGAHAADSDFGRDHAASHARFLNAFPHQPSPP</sequence>
<dbReference type="EMBL" id="GL349444">
    <property type="protein sequence ID" value="KNC46832.1"/>
    <property type="molecule type" value="Genomic_DNA"/>
</dbReference>
<reference evidence="1 2" key="1">
    <citation type="submission" date="2010-05" db="EMBL/GenBank/DDBJ databases">
        <title>The Genome Sequence of Thecamonas trahens ATCC 50062.</title>
        <authorList>
            <consortium name="The Broad Institute Genome Sequencing Platform"/>
            <person name="Russ C."/>
            <person name="Cuomo C."/>
            <person name="Shea T."/>
            <person name="Young S.K."/>
            <person name="Zeng Q."/>
            <person name="Koehrsen M."/>
            <person name="Haas B."/>
            <person name="Borodovsky M."/>
            <person name="Guigo R."/>
            <person name="Alvarado L."/>
            <person name="Berlin A."/>
            <person name="Bochicchio J."/>
            <person name="Borenstein D."/>
            <person name="Chapman S."/>
            <person name="Chen Z."/>
            <person name="Freedman E."/>
            <person name="Gellesch M."/>
            <person name="Goldberg J."/>
            <person name="Griggs A."/>
            <person name="Gujja S."/>
            <person name="Heilman E."/>
            <person name="Heiman D."/>
            <person name="Hepburn T."/>
            <person name="Howarth C."/>
            <person name="Jen D."/>
            <person name="Larson L."/>
            <person name="Mehta T."/>
            <person name="Park D."/>
            <person name="Pearson M."/>
            <person name="Roberts A."/>
            <person name="Saif S."/>
            <person name="Shenoy N."/>
            <person name="Sisk P."/>
            <person name="Stolte C."/>
            <person name="Sykes S."/>
            <person name="Thomson T."/>
            <person name="Walk T."/>
            <person name="White J."/>
            <person name="Yandava C."/>
            <person name="Burger G."/>
            <person name="Gray M.W."/>
            <person name="Holland P.W.H."/>
            <person name="King N."/>
            <person name="Lang F.B.F."/>
            <person name="Roger A.J."/>
            <person name="Ruiz-Trillo I."/>
            <person name="Lander E."/>
            <person name="Nusbaum C."/>
        </authorList>
    </citation>
    <scope>NUCLEOTIDE SEQUENCE [LARGE SCALE GENOMIC DNA]</scope>
    <source>
        <strain evidence="1 2">ATCC 50062</strain>
    </source>
</reference>
<dbReference type="Pfam" id="PF00106">
    <property type="entry name" value="adh_short"/>
    <property type="match status" value="1"/>
</dbReference>
<dbReference type="STRING" id="461836.A0A0L0D3B7"/>
<accession>A0A0L0D3B7</accession>
<keyword evidence="2" id="KW-1185">Reference proteome</keyword>
<dbReference type="Gene3D" id="3.40.50.720">
    <property type="entry name" value="NAD(P)-binding Rossmann-like Domain"/>
    <property type="match status" value="1"/>
</dbReference>
<evidence type="ECO:0000313" key="1">
    <source>
        <dbReference type="EMBL" id="KNC46832.1"/>
    </source>
</evidence>
<dbReference type="OrthoDB" id="1933717at2759"/>
<dbReference type="eggNOG" id="KOG0725">
    <property type="taxonomic scope" value="Eukaryota"/>
</dbReference>
<dbReference type="PANTHER" id="PTHR44147">
    <property type="entry name" value="DEHYDROGENASE/REDUCTASE SDR FAMILY MEMBER 1"/>
    <property type="match status" value="1"/>
</dbReference>
<name>A0A0L0D3B7_THETB</name>
<dbReference type="InterPro" id="IPR036291">
    <property type="entry name" value="NAD(P)-bd_dom_sf"/>
</dbReference>
<protein>
    <submittedName>
        <fullName evidence="1">Dehydrogenase/reductase member</fullName>
    </submittedName>
</protein>
<proteinExistence type="predicted"/>
<dbReference type="Proteomes" id="UP000054408">
    <property type="component" value="Unassembled WGS sequence"/>
</dbReference>
<organism evidence="1 2">
    <name type="scientific">Thecamonas trahens ATCC 50062</name>
    <dbReference type="NCBI Taxonomy" id="461836"/>
    <lineage>
        <taxon>Eukaryota</taxon>
        <taxon>Apusozoa</taxon>
        <taxon>Apusomonadida</taxon>
        <taxon>Apusomonadidae</taxon>
        <taxon>Thecamonas</taxon>
    </lineage>
</organism>
<dbReference type="SUPFAM" id="SSF51735">
    <property type="entry name" value="NAD(P)-binding Rossmann-fold domains"/>
    <property type="match status" value="1"/>
</dbReference>
<dbReference type="PANTHER" id="PTHR44147:SF2">
    <property type="entry name" value="DEHYDROGENASE_REDUCTASE SDR FAMILY MEMBER 1"/>
    <property type="match status" value="1"/>
</dbReference>
<evidence type="ECO:0000313" key="2">
    <source>
        <dbReference type="Proteomes" id="UP000054408"/>
    </source>
</evidence>
<dbReference type="GeneID" id="25562877"/>
<gene>
    <name evidence="1" type="ORF">AMSG_03263</name>
</gene>
<dbReference type="RefSeq" id="XP_013760107.1">
    <property type="nucleotide sequence ID" value="XM_013904653.1"/>
</dbReference>
<dbReference type="InterPro" id="IPR002347">
    <property type="entry name" value="SDR_fam"/>
</dbReference>
<dbReference type="AlphaFoldDB" id="A0A0L0D3B7"/>